<accession>A0ABW9B5V3</accession>
<name>A0ABW9B5V3_9BURK</name>
<dbReference type="InterPro" id="IPR050417">
    <property type="entry name" value="Sugar_Epim/Isomerase"/>
</dbReference>
<comment type="caution">
    <text evidence="4">The sequence shown here is derived from an EMBL/GenBank/DDBJ whole genome shotgun (WGS) entry which is preliminary data.</text>
</comment>
<evidence type="ECO:0000256" key="1">
    <source>
        <dbReference type="ARBA" id="ARBA00023235"/>
    </source>
</evidence>
<feature type="domain" description="Xylose isomerase-like TIM barrel" evidence="3">
    <location>
        <begin position="44"/>
        <end position="247"/>
    </location>
</feature>
<protein>
    <submittedName>
        <fullName evidence="4">TIM barrel protein</fullName>
    </submittedName>
</protein>
<dbReference type="PANTHER" id="PTHR43489">
    <property type="entry name" value="ISOMERASE"/>
    <property type="match status" value="1"/>
</dbReference>
<proteinExistence type="inferred from homology"/>
<dbReference type="EMBL" id="JAQQEZ010000065">
    <property type="protein sequence ID" value="MFM0007643.1"/>
    <property type="molecule type" value="Genomic_DNA"/>
</dbReference>
<evidence type="ECO:0000256" key="2">
    <source>
        <dbReference type="PIRNR" id="PIRNR006241"/>
    </source>
</evidence>
<dbReference type="SUPFAM" id="SSF51658">
    <property type="entry name" value="Xylose isomerase-like"/>
    <property type="match status" value="1"/>
</dbReference>
<evidence type="ECO:0000313" key="5">
    <source>
        <dbReference type="Proteomes" id="UP001629230"/>
    </source>
</evidence>
<comment type="similarity">
    <text evidence="2">Belongs to the hyi family.</text>
</comment>
<reference evidence="4 5" key="1">
    <citation type="journal article" date="2024" name="Chem. Sci.">
        <title>Discovery of megapolipeptins by genome mining of a Burkholderiales bacteria collection.</title>
        <authorList>
            <person name="Paulo B.S."/>
            <person name="Recchia M.J.J."/>
            <person name="Lee S."/>
            <person name="Fergusson C.H."/>
            <person name="Romanowski S.B."/>
            <person name="Hernandez A."/>
            <person name="Krull N."/>
            <person name="Liu D.Y."/>
            <person name="Cavanagh H."/>
            <person name="Bos A."/>
            <person name="Gray C.A."/>
            <person name="Murphy B.T."/>
            <person name="Linington R.G."/>
            <person name="Eustaquio A.S."/>
        </authorList>
    </citation>
    <scope>NUCLEOTIDE SEQUENCE [LARGE SCALE GENOMIC DNA]</scope>
    <source>
        <strain evidence="4 5">RL17-350-BIC-A</strain>
    </source>
</reference>
<dbReference type="InterPro" id="IPR036237">
    <property type="entry name" value="Xyl_isomerase-like_sf"/>
</dbReference>
<dbReference type="PIRSF" id="PIRSF006241">
    <property type="entry name" value="HyI"/>
    <property type="match status" value="1"/>
</dbReference>
<organism evidence="4 5">
    <name type="scientific">Paraburkholderia dipogonis</name>
    <dbReference type="NCBI Taxonomy" id="1211383"/>
    <lineage>
        <taxon>Bacteria</taxon>
        <taxon>Pseudomonadati</taxon>
        <taxon>Pseudomonadota</taxon>
        <taxon>Betaproteobacteria</taxon>
        <taxon>Burkholderiales</taxon>
        <taxon>Burkholderiaceae</taxon>
        <taxon>Paraburkholderia</taxon>
    </lineage>
</organism>
<dbReference type="InterPro" id="IPR013022">
    <property type="entry name" value="Xyl_isomerase-like_TIM-brl"/>
</dbReference>
<dbReference type="Pfam" id="PF01261">
    <property type="entry name" value="AP_endonuc_2"/>
    <property type="match status" value="1"/>
</dbReference>
<dbReference type="Proteomes" id="UP001629230">
    <property type="component" value="Unassembled WGS sequence"/>
</dbReference>
<keyword evidence="5" id="KW-1185">Reference proteome</keyword>
<keyword evidence="1 2" id="KW-0413">Isomerase</keyword>
<sequence>MSRLKLAVNAEMTFPALPFYERVGRLHQLGFRVGLWSLDGYDVERLASIGATYSMIDGFGRGNLAFPDAADAMIASITEQIPLAKAIGRPLLNLHGGKLTKDGPAMNPISHVTGAMWMNARSTLCRIAELGEQHDVDFTIENLNPLDHPGVPFHSALDILALVKAVDSPRIRINLDLFHAQKDGGNLINLLEKCRGFVGEVQIADVPMRDVPGRGEIHYANVVEAMVRLGYDCSVGLEAFAPGDCEAELARFRSIFSAYHD</sequence>
<evidence type="ECO:0000313" key="4">
    <source>
        <dbReference type="EMBL" id="MFM0007643.1"/>
    </source>
</evidence>
<dbReference type="RefSeq" id="WP_408182345.1">
    <property type="nucleotide sequence ID" value="NZ_JAQQEZ010000065.1"/>
</dbReference>
<gene>
    <name evidence="4" type="ORF">PQR57_42730</name>
</gene>
<dbReference type="Gene3D" id="3.20.20.150">
    <property type="entry name" value="Divalent-metal-dependent TIM barrel enzymes"/>
    <property type="match status" value="1"/>
</dbReference>
<dbReference type="InterPro" id="IPR026040">
    <property type="entry name" value="HyI-like"/>
</dbReference>
<evidence type="ECO:0000259" key="3">
    <source>
        <dbReference type="Pfam" id="PF01261"/>
    </source>
</evidence>